<feature type="coiled-coil region" evidence="5">
    <location>
        <begin position="262"/>
        <end position="301"/>
    </location>
</feature>
<dbReference type="PANTHER" id="PTHR34220:SF9">
    <property type="entry name" value="SIGNAL TRANSDUCTION HISTIDINE KINASE INTERNAL REGION DOMAIN-CONTAINING PROTEIN"/>
    <property type="match status" value="1"/>
</dbReference>
<dbReference type="Pfam" id="PF02518">
    <property type="entry name" value="HATPase_c"/>
    <property type="match status" value="1"/>
</dbReference>
<evidence type="ECO:0000256" key="2">
    <source>
        <dbReference type="ARBA" id="ARBA00022553"/>
    </source>
</evidence>
<dbReference type="EMBL" id="CP121687">
    <property type="protein sequence ID" value="WZL69074.1"/>
    <property type="molecule type" value="Genomic_DNA"/>
</dbReference>
<dbReference type="Pfam" id="PF00672">
    <property type="entry name" value="HAMP"/>
    <property type="match status" value="1"/>
</dbReference>
<evidence type="ECO:0000256" key="3">
    <source>
        <dbReference type="ARBA" id="ARBA00022679"/>
    </source>
</evidence>
<dbReference type="PANTHER" id="PTHR34220">
    <property type="entry name" value="SENSOR HISTIDINE KINASE YPDA"/>
    <property type="match status" value="1"/>
</dbReference>
<evidence type="ECO:0000256" key="6">
    <source>
        <dbReference type="SAM" id="Phobius"/>
    </source>
</evidence>
<dbReference type="InterPro" id="IPR050640">
    <property type="entry name" value="Bact_2-comp_sensor_kinase"/>
</dbReference>
<keyword evidence="2" id="KW-0597">Phosphoprotein</keyword>
<keyword evidence="6" id="KW-0812">Transmembrane</keyword>
<dbReference type="InterPro" id="IPR003594">
    <property type="entry name" value="HATPase_dom"/>
</dbReference>
<comment type="subcellular location">
    <subcellularLocation>
        <location evidence="1">Membrane</location>
    </subcellularLocation>
</comment>
<dbReference type="CDD" id="cd06225">
    <property type="entry name" value="HAMP"/>
    <property type="match status" value="1"/>
</dbReference>
<keyword evidence="4 8" id="KW-0418">Kinase</keyword>
<dbReference type="SUPFAM" id="SSF55874">
    <property type="entry name" value="ATPase domain of HSP90 chaperone/DNA topoisomerase II/histidine kinase"/>
    <property type="match status" value="1"/>
</dbReference>
<dbReference type="SMART" id="SM00304">
    <property type="entry name" value="HAMP"/>
    <property type="match status" value="1"/>
</dbReference>
<dbReference type="Gene3D" id="3.30.565.10">
    <property type="entry name" value="Histidine kinase-like ATPase, C-terminal domain"/>
    <property type="match status" value="1"/>
</dbReference>
<keyword evidence="5" id="KW-0175">Coiled coil</keyword>
<evidence type="ECO:0000256" key="5">
    <source>
        <dbReference type="SAM" id="Coils"/>
    </source>
</evidence>
<keyword evidence="9" id="KW-1185">Reference proteome</keyword>
<dbReference type="Proteomes" id="UP001486565">
    <property type="component" value="Chromosome"/>
</dbReference>
<keyword evidence="6" id="KW-1133">Transmembrane helix</keyword>
<proteinExistence type="predicted"/>
<protein>
    <submittedName>
        <fullName evidence="8">Histidine kinase</fullName>
    </submittedName>
</protein>
<feature type="transmembrane region" description="Helical" evidence="6">
    <location>
        <begin position="20"/>
        <end position="40"/>
    </location>
</feature>
<dbReference type="InterPro" id="IPR003660">
    <property type="entry name" value="HAMP_dom"/>
</dbReference>
<gene>
    <name evidence="8" type="ORF">QBE51_09700</name>
</gene>
<dbReference type="Gene3D" id="6.10.340.10">
    <property type="match status" value="1"/>
</dbReference>
<keyword evidence="6" id="KW-0472">Membrane</keyword>
<dbReference type="Pfam" id="PF06580">
    <property type="entry name" value="His_kinase"/>
    <property type="match status" value="1"/>
</dbReference>
<sequence length="507" mass="59136">MKLLRELRTFWGKHTFKKRLIIYFTAMILLMSVTSIFPFYTISVLMEEMSNTFEMNVKLNDLHKTLGDLNNVYEEYLNLKYSRSLDDYYKYCNKLKKDADSIKIDYSNIENALMIKDIKNMITTYLEETDAAVMARRGRAVDEYYLYYTKSNKIFGYINEYIQKLNNSLFLQNTDRYLSVNKRVYLVETLNIGVIISVVLLNIILMIWFTYNITQPISELSKAADEITHGNYDVPHIKVDYEDEIGVMARAFNRMTQSIREYVSEIKEKAELESRLKEQEMENLRIKSDLKEAELHALQAQINPHFLFNTLNTGAQLAMLEGADRACTFIERTADLLRYNLRNLDKPVTIGDEIKNIDNYMHLLKERFADRIEFILEIDESILDVKIPSMILQPIVENALMHGLGDMENTGTIWVKTYRTDSFAEISIKDNGKGITEERIQEILSGQTRENNTNNRSNGIAINNILSRLRIFYNQDNIMSIYSEIDGGTEVVLRIPLNYEDRRDSNG</sequence>
<feature type="transmembrane region" description="Helical" evidence="6">
    <location>
        <begin position="185"/>
        <end position="211"/>
    </location>
</feature>
<reference evidence="8 9" key="1">
    <citation type="submission" date="2023-03" db="EMBL/GenBank/DDBJ databases">
        <title>Novel Species.</title>
        <authorList>
            <person name="Ma S."/>
        </authorList>
    </citation>
    <scope>NUCLEOTIDE SEQUENCE [LARGE SCALE GENOMIC DNA]</scope>
    <source>
        <strain evidence="8 9">LIND6LT2</strain>
    </source>
</reference>
<dbReference type="InterPro" id="IPR010559">
    <property type="entry name" value="Sig_transdc_His_kin_internal"/>
</dbReference>
<dbReference type="InterPro" id="IPR036890">
    <property type="entry name" value="HATPase_C_sf"/>
</dbReference>
<name>A0ABZ2Y1F7_9FIRM</name>
<accession>A0ABZ2Y1F7</accession>
<evidence type="ECO:0000259" key="7">
    <source>
        <dbReference type="PROSITE" id="PS50885"/>
    </source>
</evidence>
<organism evidence="8 9">
    <name type="scientific">Defluviitalea saccharophila</name>
    <dbReference type="NCBI Taxonomy" id="879970"/>
    <lineage>
        <taxon>Bacteria</taxon>
        <taxon>Bacillati</taxon>
        <taxon>Bacillota</taxon>
        <taxon>Clostridia</taxon>
        <taxon>Lachnospirales</taxon>
        <taxon>Defluviitaleaceae</taxon>
        <taxon>Defluviitalea</taxon>
    </lineage>
</organism>
<evidence type="ECO:0000313" key="9">
    <source>
        <dbReference type="Proteomes" id="UP001486565"/>
    </source>
</evidence>
<dbReference type="RefSeq" id="WP_341876077.1">
    <property type="nucleotide sequence ID" value="NZ_CP121687.1"/>
</dbReference>
<dbReference type="SUPFAM" id="SSF158472">
    <property type="entry name" value="HAMP domain-like"/>
    <property type="match status" value="1"/>
</dbReference>
<evidence type="ECO:0000313" key="8">
    <source>
        <dbReference type="EMBL" id="WZL69074.1"/>
    </source>
</evidence>
<feature type="domain" description="HAMP" evidence="7">
    <location>
        <begin position="211"/>
        <end position="264"/>
    </location>
</feature>
<evidence type="ECO:0000256" key="4">
    <source>
        <dbReference type="ARBA" id="ARBA00022777"/>
    </source>
</evidence>
<keyword evidence="3" id="KW-0808">Transferase</keyword>
<evidence type="ECO:0000256" key="1">
    <source>
        <dbReference type="ARBA" id="ARBA00004370"/>
    </source>
</evidence>
<dbReference type="GO" id="GO:0016301">
    <property type="term" value="F:kinase activity"/>
    <property type="evidence" value="ECO:0007669"/>
    <property type="project" value="UniProtKB-KW"/>
</dbReference>
<dbReference type="PROSITE" id="PS50885">
    <property type="entry name" value="HAMP"/>
    <property type="match status" value="1"/>
</dbReference>